<organism evidence="1 2">
    <name type="scientific">Brenneria corticis</name>
    <dbReference type="NCBI Taxonomy" id="2173106"/>
    <lineage>
        <taxon>Bacteria</taxon>
        <taxon>Pseudomonadati</taxon>
        <taxon>Pseudomonadota</taxon>
        <taxon>Gammaproteobacteria</taxon>
        <taxon>Enterobacterales</taxon>
        <taxon>Pectobacteriaceae</taxon>
        <taxon>Brenneria</taxon>
    </lineage>
</organism>
<reference evidence="1 2" key="1">
    <citation type="submission" date="2018-04" db="EMBL/GenBank/DDBJ databases">
        <title>Brenneria corticis sp.nov.</title>
        <authorList>
            <person name="Li Y."/>
        </authorList>
    </citation>
    <scope>NUCLEOTIDE SEQUENCE [LARGE SCALE GENOMIC DNA]</scope>
    <source>
        <strain evidence="1 2">CFCC 11842</strain>
    </source>
</reference>
<dbReference type="SUPFAM" id="SSF52540">
    <property type="entry name" value="P-loop containing nucleoside triphosphate hydrolases"/>
    <property type="match status" value="1"/>
</dbReference>
<protein>
    <submittedName>
        <fullName evidence="1">Adenylate kinase</fullName>
    </submittedName>
</protein>
<dbReference type="PANTHER" id="PTHR37816">
    <property type="entry name" value="YALI0E33011P"/>
    <property type="match status" value="1"/>
</dbReference>
<dbReference type="GO" id="GO:0016301">
    <property type="term" value="F:kinase activity"/>
    <property type="evidence" value="ECO:0007669"/>
    <property type="project" value="UniProtKB-KW"/>
</dbReference>
<comment type="caution">
    <text evidence="1">The sequence shown here is derived from an EMBL/GenBank/DDBJ whole genome shotgun (WGS) entry which is preliminary data.</text>
</comment>
<gene>
    <name evidence="1" type="ORF">DDT56_19625</name>
</gene>
<dbReference type="Pfam" id="PF01202">
    <property type="entry name" value="SKI"/>
    <property type="match status" value="1"/>
</dbReference>
<dbReference type="PANTHER" id="PTHR37816:SF1">
    <property type="entry name" value="TOXIN"/>
    <property type="match status" value="1"/>
</dbReference>
<dbReference type="EMBL" id="QDKH01000028">
    <property type="protein sequence ID" value="PWC11558.1"/>
    <property type="molecule type" value="Genomic_DNA"/>
</dbReference>
<dbReference type="Gene3D" id="3.40.50.300">
    <property type="entry name" value="P-loop containing nucleotide triphosphate hydrolases"/>
    <property type="match status" value="1"/>
</dbReference>
<dbReference type="AlphaFoldDB" id="A0A2U1TQ77"/>
<dbReference type="InterPro" id="IPR052922">
    <property type="entry name" value="Cytidylate_Kinase-2"/>
</dbReference>
<name>A0A2U1TQ77_9GAMM</name>
<evidence type="ECO:0000313" key="1">
    <source>
        <dbReference type="EMBL" id="PWC11558.1"/>
    </source>
</evidence>
<keyword evidence="2" id="KW-1185">Reference proteome</keyword>
<dbReference type="RefSeq" id="WP_136168074.1">
    <property type="nucleotide sequence ID" value="NZ_KZ819091.1"/>
</dbReference>
<dbReference type="InterPro" id="IPR031322">
    <property type="entry name" value="Shikimate/glucono_kinase"/>
</dbReference>
<proteinExistence type="predicted"/>
<dbReference type="Proteomes" id="UP000296159">
    <property type="component" value="Unassembled WGS sequence"/>
</dbReference>
<evidence type="ECO:0000313" key="2">
    <source>
        <dbReference type="Proteomes" id="UP000296159"/>
    </source>
</evidence>
<keyword evidence="1" id="KW-0808">Transferase</keyword>
<sequence length="184" mass="21892">MRINVVGTSGSGKSTIARGLAQRLGIPYIEMDALFWRENWLESPDSEFFPRLETALAAQSWVLDGNYNRTRDIKWRNVDVVVWVDYGFSRTLFQAVSRAWRRSWRKEELWAGTGNRESFMRSFFSRDSIIIWTIKTYSANRKRYLTDLSDARYRHIRFIPLRSPRESEAFLRHFPQHVSRYNAE</sequence>
<keyword evidence="1" id="KW-0418">Kinase</keyword>
<accession>A0A2U1TQ77</accession>
<dbReference type="InterPro" id="IPR027417">
    <property type="entry name" value="P-loop_NTPase"/>
</dbReference>